<dbReference type="AlphaFoldDB" id="A0A8H9HZQ7"/>
<reference evidence="3" key="1">
    <citation type="journal article" date="2014" name="Int. J. Syst. Evol. Microbiol.">
        <title>Complete genome sequence of Corynebacterium casei LMG S-19264T (=DSM 44701T), isolated from a smear-ripened cheese.</title>
        <authorList>
            <consortium name="US DOE Joint Genome Institute (JGI-PGF)"/>
            <person name="Walter F."/>
            <person name="Albersmeier A."/>
            <person name="Kalinowski J."/>
            <person name="Ruckert C."/>
        </authorList>
    </citation>
    <scope>NUCLEOTIDE SEQUENCE</scope>
    <source>
        <strain evidence="3">JCM 4136</strain>
    </source>
</reference>
<dbReference type="Proteomes" id="UP000660975">
    <property type="component" value="Unassembled WGS sequence"/>
</dbReference>
<evidence type="ECO:0008006" key="6">
    <source>
        <dbReference type="Google" id="ProtNLM"/>
    </source>
</evidence>
<comment type="caution">
    <text evidence="3">The sequence shown here is derived from an EMBL/GenBank/DDBJ whole genome shotgun (WGS) entry which is preliminary data.</text>
</comment>
<evidence type="ECO:0000313" key="2">
    <source>
        <dbReference type="EMBL" id="GFH75895.1"/>
    </source>
</evidence>
<gene>
    <name evidence="3" type="ORF">GCM10010227_53510</name>
    <name evidence="2" type="ORF">Sgou_05650</name>
</gene>
<protein>
    <recommendedName>
        <fullName evidence="6">Transposase Helix-turn-helix domain-containing protein</fullName>
    </recommendedName>
</protein>
<dbReference type="EMBL" id="BLLO01000009">
    <property type="protein sequence ID" value="GFH75895.1"/>
    <property type="molecule type" value="Genomic_DNA"/>
</dbReference>
<sequence>MLISTREGDRRCKLRPSQRGMVALVYLCEHTTLAKIAAGFGISECVSFVMPQFRAGEGSLGQNWPPWSGALYRNCVREVCYLAAVIVQMPSATTAAAQNATSRACPADRTLPPPQKRASRTAAALKGTPARSFYRARGGRCR</sequence>
<dbReference type="Proteomes" id="UP000480804">
    <property type="component" value="Unassembled WGS sequence"/>
</dbReference>
<dbReference type="EMBL" id="BMSC01000026">
    <property type="protein sequence ID" value="GGU91546.1"/>
    <property type="molecule type" value="Genomic_DNA"/>
</dbReference>
<organism evidence="3 5">
    <name type="scientific">Streptomyces gougerotii</name>
    <dbReference type="NCBI Taxonomy" id="53448"/>
    <lineage>
        <taxon>Bacteria</taxon>
        <taxon>Bacillati</taxon>
        <taxon>Actinomycetota</taxon>
        <taxon>Actinomycetes</taxon>
        <taxon>Kitasatosporales</taxon>
        <taxon>Streptomycetaceae</taxon>
        <taxon>Streptomyces</taxon>
        <taxon>Streptomyces diastaticus group</taxon>
    </lineage>
</organism>
<evidence type="ECO:0000256" key="1">
    <source>
        <dbReference type="SAM" id="MobiDB-lite"/>
    </source>
</evidence>
<evidence type="ECO:0000313" key="5">
    <source>
        <dbReference type="Proteomes" id="UP000660975"/>
    </source>
</evidence>
<evidence type="ECO:0000313" key="3">
    <source>
        <dbReference type="EMBL" id="GGU91546.1"/>
    </source>
</evidence>
<keyword evidence="4" id="KW-1185">Reference proteome</keyword>
<reference evidence="2 4" key="2">
    <citation type="submission" date="2020-02" db="EMBL/GenBank/DDBJ databases">
        <title>Whole genome shotgun sequence of Streptomyces gougerotii NBRC 13043.</title>
        <authorList>
            <person name="Ichikawa N."/>
            <person name="Komaki H."/>
            <person name="Tamura T."/>
        </authorList>
    </citation>
    <scope>NUCLEOTIDE SEQUENCE [LARGE SCALE GENOMIC DNA]</scope>
    <source>
        <strain evidence="2 4">NBRC 13043</strain>
    </source>
</reference>
<proteinExistence type="predicted"/>
<evidence type="ECO:0000313" key="4">
    <source>
        <dbReference type="Proteomes" id="UP000480804"/>
    </source>
</evidence>
<reference evidence="3" key="3">
    <citation type="submission" date="2020-09" db="EMBL/GenBank/DDBJ databases">
        <authorList>
            <person name="Sun Q."/>
            <person name="Ohkuma M."/>
        </authorList>
    </citation>
    <scope>NUCLEOTIDE SEQUENCE</scope>
    <source>
        <strain evidence="3">JCM 4136</strain>
    </source>
</reference>
<name>A0A8H9HZQ7_9ACTN</name>
<accession>A0A8H9HZQ7</accession>
<feature type="region of interest" description="Disordered" evidence="1">
    <location>
        <begin position="99"/>
        <end position="122"/>
    </location>
</feature>